<gene>
    <name evidence="10" type="ORF">GEMHA0001_0997</name>
</gene>
<keyword evidence="11" id="KW-1185">Reference proteome</keyword>
<comment type="subcellular location">
    <subcellularLocation>
        <location evidence="1">Cell membrane</location>
        <topology evidence="1">Multi-pass membrane protein</topology>
    </subcellularLocation>
</comment>
<dbReference type="EMBL" id="ACDZ02000008">
    <property type="protein sequence ID" value="EER68544.1"/>
    <property type="molecule type" value="Genomic_DNA"/>
</dbReference>
<dbReference type="Gene3D" id="3.40.50.300">
    <property type="entry name" value="P-loop containing nucleotide triphosphate hydrolases"/>
    <property type="match status" value="1"/>
</dbReference>
<keyword evidence="4 10" id="KW-0067">ATP-binding</keyword>
<dbReference type="GO" id="GO:0005886">
    <property type="term" value="C:plasma membrane"/>
    <property type="evidence" value="ECO:0007669"/>
    <property type="project" value="UniProtKB-SubCell"/>
</dbReference>
<dbReference type="SUPFAM" id="SSF90123">
    <property type="entry name" value="ABC transporter transmembrane region"/>
    <property type="match status" value="1"/>
</dbReference>
<evidence type="ECO:0000256" key="6">
    <source>
        <dbReference type="ARBA" id="ARBA00023136"/>
    </source>
</evidence>
<dbReference type="InterPro" id="IPR036640">
    <property type="entry name" value="ABC1_TM_sf"/>
</dbReference>
<dbReference type="SUPFAM" id="SSF52540">
    <property type="entry name" value="P-loop containing nucleoside triphosphate hydrolases"/>
    <property type="match status" value="1"/>
</dbReference>
<protein>
    <submittedName>
        <fullName evidence="10">ABC transporter, ATP-binding protein</fullName>
    </submittedName>
</protein>
<feature type="transmembrane region" description="Helical" evidence="7">
    <location>
        <begin position="243"/>
        <end position="264"/>
    </location>
</feature>
<keyword evidence="6 7" id="KW-0472">Membrane</keyword>
<dbReference type="InterPro" id="IPR027417">
    <property type="entry name" value="P-loop_NTPase"/>
</dbReference>
<dbReference type="eggNOG" id="COG4988">
    <property type="taxonomic scope" value="Bacteria"/>
</dbReference>
<dbReference type="Pfam" id="PF00664">
    <property type="entry name" value="ABC_membrane"/>
    <property type="match status" value="1"/>
</dbReference>
<dbReference type="PANTHER" id="PTHR24221">
    <property type="entry name" value="ATP-BINDING CASSETTE SUB-FAMILY B"/>
    <property type="match status" value="1"/>
</dbReference>
<dbReference type="SMART" id="SM00382">
    <property type="entry name" value="AAA"/>
    <property type="match status" value="1"/>
</dbReference>
<evidence type="ECO:0000259" key="9">
    <source>
        <dbReference type="PROSITE" id="PS50929"/>
    </source>
</evidence>
<reference evidence="10" key="1">
    <citation type="submission" date="2009-01" db="EMBL/GenBank/DDBJ databases">
        <authorList>
            <person name="Fulton L."/>
            <person name="Clifton S."/>
            <person name="Chinwalla A.T."/>
            <person name="Mitreva M."/>
            <person name="Sodergren E."/>
            <person name="Weinstock G."/>
            <person name="Clifton S."/>
            <person name="Dooling D.J."/>
            <person name="Fulton B."/>
            <person name="Minx P."/>
            <person name="Pepin K.H."/>
            <person name="Johnson M."/>
            <person name="Bhonagiri V."/>
            <person name="Nash W.E."/>
            <person name="Mardis E.R."/>
            <person name="Wilson R.K."/>
        </authorList>
    </citation>
    <scope>NUCLEOTIDE SEQUENCE [LARGE SCALE GENOMIC DNA]</scope>
    <source>
        <strain evidence="10">ATCC 10379</strain>
    </source>
</reference>
<evidence type="ECO:0000256" key="5">
    <source>
        <dbReference type="ARBA" id="ARBA00022989"/>
    </source>
</evidence>
<dbReference type="PANTHER" id="PTHR24221:SF654">
    <property type="entry name" value="ATP-BINDING CASSETTE SUB-FAMILY B MEMBER 6"/>
    <property type="match status" value="1"/>
</dbReference>
<feature type="transmembrane region" description="Helical" evidence="7">
    <location>
        <begin position="156"/>
        <end position="177"/>
    </location>
</feature>
<dbReference type="GO" id="GO:0016887">
    <property type="term" value="F:ATP hydrolysis activity"/>
    <property type="evidence" value="ECO:0007669"/>
    <property type="project" value="InterPro"/>
</dbReference>
<evidence type="ECO:0000256" key="2">
    <source>
        <dbReference type="ARBA" id="ARBA00022692"/>
    </source>
</evidence>
<evidence type="ECO:0000256" key="3">
    <source>
        <dbReference type="ARBA" id="ARBA00022741"/>
    </source>
</evidence>
<evidence type="ECO:0000313" key="10">
    <source>
        <dbReference type="EMBL" id="EER68544.1"/>
    </source>
</evidence>
<comment type="caution">
    <text evidence="10">The sequence shown here is derived from an EMBL/GenBank/DDBJ whole genome shotgun (WGS) entry which is preliminary data.</text>
</comment>
<evidence type="ECO:0000313" key="11">
    <source>
        <dbReference type="Proteomes" id="UP000006004"/>
    </source>
</evidence>
<dbReference type="GO" id="GO:0034040">
    <property type="term" value="F:ATPase-coupled lipid transmembrane transporter activity"/>
    <property type="evidence" value="ECO:0007669"/>
    <property type="project" value="TreeGrafter"/>
</dbReference>
<accession>C5NVT1</accession>
<dbReference type="PROSITE" id="PS50893">
    <property type="entry name" value="ABC_TRANSPORTER_2"/>
    <property type="match status" value="1"/>
</dbReference>
<proteinExistence type="predicted"/>
<feature type="transmembrane region" description="Helical" evidence="7">
    <location>
        <begin position="52"/>
        <end position="72"/>
    </location>
</feature>
<evidence type="ECO:0000256" key="7">
    <source>
        <dbReference type="SAM" id="Phobius"/>
    </source>
</evidence>
<dbReference type="InterPro" id="IPR003439">
    <property type="entry name" value="ABC_transporter-like_ATP-bd"/>
</dbReference>
<dbReference type="InterPro" id="IPR011527">
    <property type="entry name" value="ABC1_TM_dom"/>
</dbReference>
<dbReference type="Gene3D" id="1.20.1560.10">
    <property type="entry name" value="ABC transporter type 1, transmembrane domain"/>
    <property type="match status" value="1"/>
</dbReference>
<dbReference type="AlphaFoldDB" id="C5NVT1"/>
<evidence type="ECO:0000259" key="8">
    <source>
        <dbReference type="PROSITE" id="PS50893"/>
    </source>
</evidence>
<organism evidence="10 11">
    <name type="scientific">Gemella haemolysans ATCC 10379</name>
    <dbReference type="NCBI Taxonomy" id="546270"/>
    <lineage>
        <taxon>Bacteria</taxon>
        <taxon>Bacillati</taxon>
        <taxon>Bacillota</taxon>
        <taxon>Bacilli</taxon>
        <taxon>Bacillales</taxon>
        <taxon>Gemellaceae</taxon>
        <taxon>Gemella</taxon>
    </lineage>
</organism>
<dbReference type="OrthoDB" id="9806127at2"/>
<evidence type="ECO:0000256" key="1">
    <source>
        <dbReference type="ARBA" id="ARBA00004651"/>
    </source>
</evidence>
<name>C5NVT1_9BACL</name>
<feature type="transmembrane region" description="Helical" evidence="7">
    <location>
        <begin position="128"/>
        <end position="150"/>
    </location>
</feature>
<dbReference type="RefSeq" id="WP_003144070.1">
    <property type="nucleotide sequence ID" value="NZ_ACDZ02000008.1"/>
</dbReference>
<keyword evidence="3" id="KW-0547">Nucleotide-binding</keyword>
<feature type="transmembrane region" description="Helical" evidence="7">
    <location>
        <begin position="21"/>
        <end position="46"/>
    </location>
</feature>
<feature type="domain" description="ABC transmembrane type-1" evidence="9">
    <location>
        <begin position="33"/>
        <end position="279"/>
    </location>
</feature>
<evidence type="ECO:0000256" key="4">
    <source>
        <dbReference type="ARBA" id="ARBA00022840"/>
    </source>
</evidence>
<dbReference type="GeneID" id="93288166"/>
<dbReference type="GO" id="GO:0005524">
    <property type="term" value="F:ATP binding"/>
    <property type="evidence" value="ECO:0007669"/>
    <property type="project" value="UniProtKB-KW"/>
</dbReference>
<dbReference type="GO" id="GO:0140359">
    <property type="term" value="F:ABC-type transporter activity"/>
    <property type="evidence" value="ECO:0007669"/>
    <property type="project" value="InterPro"/>
</dbReference>
<keyword evidence="5 7" id="KW-1133">Transmembrane helix</keyword>
<reference evidence="10" key="2">
    <citation type="submission" date="2009-06" db="EMBL/GenBank/DDBJ databases">
        <authorList>
            <person name="Sebastian Y."/>
            <person name="Madupu R."/>
            <person name="Durkin A.S."/>
            <person name="Torralba M."/>
            <person name="Methe B."/>
            <person name="Sutton G.G."/>
            <person name="Strausberg R.L."/>
            <person name="Nelson K.E."/>
        </authorList>
    </citation>
    <scope>NUCLEOTIDE SEQUENCE [LARGE SCALE GENOMIC DNA]</scope>
    <source>
        <strain evidence="10">ATCC 10379</strain>
    </source>
</reference>
<feature type="domain" description="ABC transporter" evidence="8">
    <location>
        <begin position="328"/>
        <end position="559"/>
    </location>
</feature>
<dbReference type="InterPro" id="IPR003593">
    <property type="entry name" value="AAA+_ATPase"/>
</dbReference>
<dbReference type="InterPro" id="IPR039421">
    <property type="entry name" value="Type_1_exporter"/>
</dbReference>
<dbReference type="Pfam" id="PF00005">
    <property type="entry name" value="ABC_tran"/>
    <property type="match status" value="1"/>
</dbReference>
<keyword evidence="2 7" id="KW-0812">Transmembrane</keyword>
<dbReference type="Proteomes" id="UP000006004">
    <property type="component" value="Unassembled WGS sequence"/>
</dbReference>
<sequence>MKIDGRAMALFNIKKEVYLVAILKLVAFWCSLFFIYNFVDFLFYSLGEESRSGAMLGFILKTVIGLVVYYGATTGDNYFSHKISKQVRNILRKEIYNKVEKLSLNYTEAVNTGSLLVMNSSSIVNIEFYFNKFVPQMFATLFIVLSSFVIYGKIHILLFIAMLLLYPLIPVSIMIIIKKSKKANKKNFSDFLSLSEVFYDRLSGFTTAKIYGKEDNVAGDVDTRSAKYRKSTMALLRHQLNSINVMDAITYISIFVLSIIAIFAVKDQKFIVFVIVASLECFKPLRALGGLFHISMKGNVELDNIYKLLDYPEQEKDETIEVEAGKNIVLNNVSFSYGEETTLENINMIFKPGTKTALVGESGSGKSTIIKLILGLNSNYSGSIKYDNFNIDSIPTREMAKITTLITNDSYLVKGTVREHLSVRKNITEEEMYNALEKVNLKDFVEEHGGLDYELAIGAANLSGGQKQRLLAAKAILKDSYLYILDEAVSNIDDYSKEIVLNAFDSIKEGKIIIVISHDLETVTNADNIYVLKDKKIIEEGTHDELIEENSLYRRLFTDQQQLKSKFLAKEVE</sequence>
<dbReference type="PROSITE" id="PS50929">
    <property type="entry name" value="ABC_TM1F"/>
    <property type="match status" value="1"/>
</dbReference>